<evidence type="ECO:0000313" key="1">
    <source>
        <dbReference type="EMBL" id="MPN49986.1"/>
    </source>
</evidence>
<sequence>MATAFRGSIEYNYVFGAPPLVNDEEFTFKVMESAKKAIGEDNVQLMQSPVMGGEDFAYYLEKVPGTFIFLVNPLAIDGVFYPHHNSKFAIDEEYFHRGIEIFVQSTLDFLNN</sequence>
<dbReference type="AlphaFoldDB" id="A0A645IG96"/>
<dbReference type="EMBL" id="VSSQ01113737">
    <property type="protein sequence ID" value="MPN49986.1"/>
    <property type="molecule type" value="Genomic_DNA"/>
</dbReference>
<dbReference type="InterPro" id="IPR017439">
    <property type="entry name" value="Amidohydrolase"/>
</dbReference>
<gene>
    <name evidence="1" type="ORF">SDC9_197611</name>
</gene>
<dbReference type="Gene3D" id="3.40.630.10">
    <property type="entry name" value="Zn peptidases"/>
    <property type="match status" value="1"/>
</dbReference>
<dbReference type="Pfam" id="PF01546">
    <property type="entry name" value="Peptidase_M20"/>
    <property type="match status" value="1"/>
</dbReference>
<proteinExistence type="predicted"/>
<name>A0A645IG96_9ZZZZ</name>
<dbReference type="InterPro" id="IPR002933">
    <property type="entry name" value="Peptidase_M20"/>
</dbReference>
<organism evidence="1">
    <name type="scientific">bioreactor metagenome</name>
    <dbReference type="NCBI Taxonomy" id="1076179"/>
    <lineage>
        <taxon>unclassified sequences</taxon>
        <taxon>metagenomes</taxon>
        <taxon>ecological metagenomes</taxon>
    </lineage>
</organism>
<dbReference type="PANTHER" id="PTHR11014:SF63">
    <property type="entry name" value="METALLOPEPTIDASE, PUTATIVE (AFU_ORTHOLOGUE AFUA_6G09600)-RELATED"/>
    <property type="match status" value="1"/>
</dbReference>
<dbReference type="PANTHER" id="PTHR11014">
    <property type="entry name" value="PEPTIDASE M20 FAMILY MEMBER"/>
    <property type="match status" value="1"/>
</dbReference>
<accession>A0A645IG96</accession>
<reference evidence="1" key="1">
    <citation type="submission" date="2019-08" db="EMBL/GenBank/DDBJ databases">
        <authorList>
            <person name="Kucharzyk K."/>
            <person name="Murdoch R.W."/>
            <person name="Higgins S."/>
            <person name="Loffler F."/>
        </authorList>
    </citation>
    <scope>NUCLEOTIDE SEQUENCE</scope>
</reference>
<dbReference type="SUPFAM" id="SSF53187">
    <property type="entry name" value="Zn-dependent exopeptidases"/>
    <property type="match status" value="1"/>
</dbReference>
<dbReference type="GO" id="GO:0016787">
    <property type="term" value="F:hydrolase activity"/>
    <property type="evidence" value="ECO:0007669"/>
    <property type="project" value="InterPro"/>
</dbReference>
<protein>
    <recommendedName>
        <fullName evidence="2">N-acetyldiaminopimelate deacetylase</fullName>
    </recommendedName>
</protein>
<evidence type="ECO:0008006" key="2">
    <source>
        <dbReference type="Google" id="ProtNLM"/>
    </source>
</evidence>
<comment type="caution">
    <text evidence="1">The sequence shown here is derived from an EMBL/GenBank/DDBJ whole genome shotgun (WGS) entry which is preliminary data.</text>
</comment>